<evidence type="ECO:0000313" key="2">
    <source>
        <dbReference type="Proteomes" id="UP000887575"/>
    </source>
</evidence>
<proteinExistence type="predicted"/>
<keyword evidence="1" id="KW-0812">Transmembrane</keyword>
<accession>A0AAF3EPC6</accession>
<keyword evidence="2" id="KW-1185">Reference proteome</keyword>
<dbReference type="Proteomes" id="UP000887575">
    <property type="component" value="Unassembled WGS sequence"/>
</dbReference>
<evidence type="ECO:0000313" key="3">
    <source>
        <dbReference type="WBParaSite" id="MBELARI_LOCUS15925"/>
    </source>
</evidence>
<sequence>MGILGICIGIWAILVVLGNSFLQGMVKQYMMIDLASNLFVNGLLAYVYLALTAIVDFTIFFMLRRRIRAFQSDQRRQTSQQARNLRKEYKLAAQVSKAGIQSIKFDECDA</sequence>
<dbReference type="WBParaSite" id="MBELARI_LOCUS15925">
    <property type="protein sequence ID" value="MBELARI_LOCUS15925"/>
    <property type="gene ID" value="MBELARI_LOCUS15925"/>
</dbReference>
<dbReference type="AlphaFoldDB" id="A0AAF3EPC6"/>
<organism evidence="2 3">
    <name type="scientific">Mesorhabditis belari</name>
    <dbReference type="NCBI Taxonomy" id="2138241"/>
    <lineage>
        <taxon>Eukaryota</taxon>
        <taxon>Metazoa</taxon>
        <taxon>Ecdysozoa</taxon>
        <taxon>Nematoda</taxon>
        <taxon>Chromadorea</taxon>
        <taxon>Rhabditida</taxon>
        <taxon>Rhabditina</taxon>
        <taxon>Rhabditomorpha</taxon>
        <taxon>Rhabditoidea</taxon>
        <taxon>Rhabditidae</taxon>
        <taxon>Mesorhabditinae</taxon>
        <taxon>Mesorhabditis</taxon>
    </lineage>
</organism>
<reference evidence="3" key="1">
    <citation type="submission" date="2024-02" db="UniProtKB">
        <authorList>
            <consortium name="WormBaseParasite"/>
        </authorList>
    </citation>
    <scope>IDENTIFICATION</scope>
</reference>
<feature type="transmembrane region" description="Helical" evidence="1">
    <location>
        <begin position="42"/>
        <end position="63"/>
    </location>
</feature>
<evidence type="ECO:0000256" key="1">
    <source>
        <dbReference type="SAM" id="Phobius"/>
    </source>
</evidence>
<keyword evidence="1" id="KW-1133">Transmembrane helix</keyword>
<keyword evidence="1" id="KW-0472">Membrane</keyword>
<name>A0AAF3EPC6_9BILA</name>
<protein>
    <submittedName>
        <fullName evidence="3">Uncharacterized protein</fullName>
    </submittedName>
</protein>